<feature type="compositionally biased region" description="Basic and acidic residues" evidence="1">
    <location>
        <begin position="33"/>
        <end position="48"/>
    </location>
</feature>
<dbReference type="EMBL" id="HG793151">
    <property type="protein sequence ID" value="CRL26421.1"/>
    <property type="molecule type" value="Genomic_DNA"/>
</dbReference>
<evidence type="ECO:0000313" key="2">
    <source>
        <dbReference type="EMBL" id="CRL26421.1"/>
    </source>
</evidence>
<dbReference type="AlphaFoldDB" id="A0A0G4PJT0"/>
<reference evidence="2 3" key="1">
    <citation type="journal article" date="2014" name="Nat. Commun.">
        <title>Multiple recent horizontal transfers of a large genomic region in cheese making fungi.</title>
        <authorList>
            <person name="Cheeseman K."/>
            <person name="Ropars J."/>
            <person name="Renault P."/>
            <person name="Dupont J."/>
            <person name="Gouzy J."/>
            <person name="Branca A."/>
            <person name="Abraham A.L."/>
            <person name="Ceppi M."/>
            <person name="Conseiller E."/>
            <person name="Debuchy R."/>
            <person name="Malagnac F."/>
            <person name="Goarin A."/>
            <person name="Silar P."/>
            <person name="Lacoste S."/>
            <person name="Sallet E."/>
            <person name="Bensimon A."/>
            <person name="Giraud T."/>
            <person name="Brygoo Y."/>
        </authorList>
    </citation>
    <scope>NUCLEOTIDE SEQUENCE [LARGE SCALE GENOMIC DNA]</scope>
    <source>
        <strain evidence="3">FM 013</strain>
    </source>
</reference>
<organism evidence="2 3">
    <name type="scientific">Penicillium camemberti (strain FM 013)</name>
    <dbReference type="NCBI Taxonomy" id="1429867"/>
    <lineage>
        <taxon>Eukaryota</taxon>
        <taxon>Fungi</taxon>
        <taxon>Dikarya</taxon>
        <taxon>Ascomycota</taxon>
        <taxon>Pezizomycotina</taxon>
        <taxon>Eurotiomycetes</taxon>
        <taxon>Eurotiomycetidae</taxon>
        <taxon>Eurotiales</taxon>
        <taxon>Aspergillaceae</taxon>
        <taxon>Penicillium</taxon>
    </lineage>
</organism>
<sequence length="54" mass="6596">MYYNGVVRTREYLLGWNEKVFEKERVGTPPQRNPREDEPRGSEWKSNRYDMPFS</sequence>
<feature type="region of interest" description="Disordered" evidence="1">
    <location>
        <begin position="23"/>
        <end position="54"/>
    </location>
</feature>
<name>A0A0G4PJT0_PENC3</name>
<gene>
    <name evidence="2" type="ORF">PCAMFM013_S018g000114</name>
</gene>
<keyword evidence="3" id="KW-1185">Reference proteome</keyword>
<evidence type="ECO:0000313" key="3">
    <source>
        <dbReference type="Proteomes" id="UP000053732"/>
    </source>
</evidence>
<proteinExistence type="predicted"/>
<accession>A0A0G4PJT0</accession>
<protein>
    <submittedName>
        <fullName evidence="2">Str. FM013</fullName>
    </submittedName>
</protein>
<evidence type="ECO:0000256" key="1">
    <source>
        <dbReference type="SAM" id="MobiDB-lite"/>
    </source>
</evidence>
<dbReference type="Proteomes" id="UP000053732">
    <property type="component" value="Unassembled WGS sequence"/>
</dbReference>